<accession>A0A0G4GDQ6</accession>
<keyword evidence="1" id="KW-0175">Coiled coil</keyword>
<dbReference type="AlphaFoldDB" id="A0A0G4GDQ6"/>
<evidence type="ECO:0000313" key="2">
    <source>
        <dbReference type="EMBL" id="CEM27522.1"/>
    </source>
</evidence>
<gene>
    <name evidence="2" type="ORF">Cvel_21434</name>
</gene>
<proteinExistence type="predicted"/>
<organism evidence="2">
    <name type="scientific">Chromera velia CCMP2878</name>
    <dbReference type="NCBI Taxonomy" id="1169474"/>
    <lineage>
        <taxon>Eukaryota</taxon>
        <taxon>Sar</taxon>
        <taxon>Alveolata</taxon>
        <taxon>Colpodellida</taxon>
        <taxon>Chromeraceae</taxon>
        <taxon>Chromera</taxon>
    </lineage>
</organism>
<protein>
    <submittedName>
        <fullName evidence="2">Uncharacterized protein</fullName>
    </submittedName>
</protein>
<reference evidence="2" key="1">
    <citation type="submission" date="2014-11" db="EMBL/GenBank/DDBJ databases">
        <authorList>
            <person name="Otto D Thomas"/>
            <person name="Naeem Raeece"/>
        </authorList>
    </citation>
    <scope>NUCLEOTIDE SEQUENCE</scope>
</reference>
<name>A0A0G4GDQ6_9ALVE</name>
<dbReference type="EMBL" id="CDMZ01001114">
    <property type="protein sequence ID" value="CEM27522.1"/>
    <property type="molecule type" value="Genomic_DNA"/>
</dbReference>
<feature type="coiled-coil region" evidence="1">
    <location>
        <begin position="29"/>
        <end position="56"/>
    </location>
</feature>
<evidence type="ECO:0000256" key="1">
    <source>
        <dbReference type="SAM" id="Coils"/>
    </source>
</evidence>
<sequence length="124" mass="13728">MMRNFRSDSTVAIMGRMGRRRSSAGSAGMVSGEEELQLLQKKLAASEERLVSAEAVLHQMQGILDTVGTSMRNGQEQEKKLREMGCGSAWSVPDLGRTLSFVMEKGRRMAFESHFEQLQGCIGE</sequence>
<dbReference type="VEuPathDB" id="CryptoDB:Cvel_21434"/>